<name>A0ABR5KSS4_PSEAV</name>
<reference evidence="1 2" key="2">
    <citation type="submission" date="2015-10" db="EMBL/GenBank/DDBJ databases">
        <title>Comparative genomics and high-throughput reverse genetic screens identify a new phytobacterial MAMP and an Arabidopsis receptor required for immune elicitation.</title>
        <authorList>
            <person name="Mott G.A."/>
            <person name="Thakur S."/>
            <person name="Wang P.W."/>
            <person name="Desveaux D."/>
            <person name="Guttman D.S."/>
        </authorList>
    </citation>
    <scope>NUCLEOTIDE SEQUENCE [LARGE SCALE GENOMIC DNA]</scope>
    <source>
        <strain evidence="1 2">107</strain>
    </source>
</reference>
<gene>
    <name evidence="1" type="ORF">AC499_0646</name>
</gene>
<evidence type="ECO:0000313" key="1">
    <source>
        <dbReference type="EMBL" id="KPC17444.1"/>
    </source>
</evidence>
<dbReference type="EMBL" id="LGLK01000057">
    <property type="protein sequence ID" value="KPC17444.1"/>
    <property type="molecule type" value="Genomic_DNA"/>
</dbReference>
<keyword evidence="2" id="KW-1185">Reference proteome</keyword>
<evidence type="ECO:0000313" key="2">
    <source>
        <dbReference type="Proteomes" id="UP000037943"/>
    </source>
</evidence>
<reference evidence="1 2" key="1">
    <citation type="submission" date="2015-07" db="EMBL/GenBank/DDBJ databases">
        <authorList>
            <person name="O'Brien H.E."/>
            <person name="Thakur S."/>
            <person name="Gong Y."/>
            <person name="Wang P.W."/>
            <person name="Guttman D.S."/>
        </authorList>
    </citation>
    <scope>NUCLEOTIDE SEQUENCE [LARGE SCALE GENOMIC DNA]</scope>
    <source>
        <strain evidence="1 2">107</strain>
    </source>
</reference>
<comment type="caution">
    <text evidence="1">The sequence shown here is derived from an EMBL/GenBank/DDBJ whole genome shotgun (WGS) entry which is preliminary data.</text>
</comment>
<dbReference type="Proteomes" id="UP000037943">
    <property type="component" value="Unassembled WGS sequence"/>
</dbReference>
<dbReference type="Pfam" id="PF05951">
    <property type="entry name" value="Peptidase_M15_2"/>
    <property type="match status" value="1"/>
</dbReference>
<dbReference type="InterPro" id="IPR010275">
    <property type="entry name" value="MepK"/>
</dbReference>
<organism evidence="1 2">
    <name type="scientific">Pseudomonas amygdali pv. lachrymans</name>
    <name type="common">Pseudomonas syringae pv. lachrymans</name>
    <dbReference type="NCBI Taxonomy" id="53707"/>
    <lineage>
        <taxon>Bacteria</taxon>
        <taxon>Pseudomonadati</taxon>
        <taxon>Pseudomonadota</taxon>
        <taxon>Gammaproteobacteria</taxon>
        <taxon>Pseudomonadales</taxon>
        <taxon>Pseudomonadaceae</taxon>
        <taxon>Pseudomonas</taxon>
        <taxon>Pseudomonas amygdali</taxon>
    </lineage>
</organism>
<accession>A0ABR5KSS4</accession>
<sequence>MTTKLLAAMSMMIAAGGVGIYQDRGFIHVDTGKIRTWRG</sequence>
<protein>
    <submittedName>
        <fullName evidence="1">Uncharacterized protein</fullName>
    </submittedName>
</protein>
<proteinExistence type="predicted"/>